<dbReference type="PROSITE" id="PS51194">
    <property type="entry name" value="HELICASE_CTER"/>
    <property type="match status" value="1"/>
</dbReference>
<dbReference type="NCBIfam" id="TIGR00580">
    <property type="entry name" value="mfd"/>
    <property type="match status" value="1"/>
</dbReference>
<dbReference type="PROSITE" id="PS51192">
    <property type="entry name" value="HELICASE_ATP_BIND_1"/>
    <property type="match status" value="1"/>
</dbReference>
<dbReference type="GO" id="GO:0003678">
    <property type="term" value="F:DNA helicase activity"/>
    <property type="evidence" value="ECO:0007669"/>
    <property type="project" value="TreeGrafter"/>
</dbReference>
<dbReference type="SUPFAM" id="SSF141259">
    <property type="entry name" value="CarD-like"/>
    <property type="match status" value="1"/>
</dbReference>
<dbReference type="SUPFAM" id="SSF52540">
    <property type="entry name" value="P-loop containing nucleoside triphosphate hydrolases"/>
    <property type="match status" value="2"/>
</dbReference>
<keyword evidence="8" id="KW-0234">DNA repair</keyword>
<dbReference type="SUPFAM" id="SSF143517">
    <property type="entry name" value="TRCF domain-like"/>
    <property type="match status" value="1"/>
</dbReference>
<keyword evidence="5" id="KW-0347">Helicase</keyword>
<evidence type="ECO:0000259" key="10">
    <source>
        <dbReference type="PROSITE" id="PS51194"/>
    </source>
</evidence>
<reference evidence="11" key="1">
    <citation type="journal article" date="2021" name="PeerJ">
        <title>Extensive microbial diversity within the chicken gut microbiome revealed by metagenomics and culture.</title>
        <authorList>
            <person name="Gilroy R."/>
            <person name="Ravi A."/>
            <person name="Getino M."/>
            <person name="Pursley I."/>
            <person name="Horton D.L."/>
            <person name="Alikhan N.F."/>
            <person name="Baker D."/>
            <person name="Gharbi K."/>
            <person name="Hall N."/>
            <person name="Watson M."/>
            <person name="Adriaenssens E.M."/>
            <person name="Foster-Nyarko E."/>
            <person name="Jarju S."/>
            <person name="Secka A."/>
            <person name="Antonio M."/>
            <person name="Oren A."/>
            <person name="Chaudhuri R.R."/>
            <person name="La Ragione R."/>
            <person name="Hildebrand F."/>
            <person name="Pallen M.J."/>
        </authorList>
    </citation>
    <scope>NUCLEOTIDE SEQUENCE</scope>
    <source>
        <strain evidence="11">Gambia16-930</strain>
    </source>
</reference>
<gene>
    <name evidence="11" type="primary">mfd</name>
    <name evidence="11" type="ORF">IAC47_00270</name>
</gene>
<protein>
    <submittedName>
        <fullName evidence="11">Transcription-repair coupling factor</fullName>
    </submittedName>
</protein>
<dbReference type="InterPro" id="IPR001650">
    <property type="entry name" value="Helicase_C-like"/>
</dbReference>
<evidence type="ECO:0000313" key="11">
    <source>
        <dbReference type="EMBL" id="HIW86699.1"/>
    </source>
</evidence>
<evidence type="ECO:0000256" key="4">
    <source>
        <dbReference type="ARBA" id="ARBA00022801"/>
    </source>
</evidence>
<dbReference type="Pfam" id="PF03461">
    <property type="entry name" value="TRCF"/>
    <property type="match status" value="1"/>
</dbReference>
<keyword evidence="2" id="KW-0547">Nucleotide-binding</keyword>
<evidence type="ECO:0000256" key="6">
    <source>
        <dbReference type="ARBA" id="ARBA00022840"/>
    </source>
</evidence>
<dbReference type="PANTHER" id="PTHR47964">
    <property type="entry name" value="ATP-DEPENDENT DNA HELICASE HOMOLOG RECG, CHLOROPLASTIC"/>
    <property type="match status" value="1"/>
</dbReference>
<dbReference type="GO" id="GO:0006281">
    <property type="term" value="P:DNA repair"/>
    <property type="evidence" value="ECO:0007669"/>
    <property type="project" value="UniProtKB-KW"/>
</dbReference>
<dbReference type="SMART" id="SM00487">
    <property type="entry name" value="DEXDc"/>
    <property type="match status" value="1"/>
</dbReference>
<dbReference type="HAMAP" id="MF_00969">
    <property type="entry name" value="TRCF"/>
    <property type="match status" value="1"/>
</dbReference>
<dbReference type="GO" id="GO:0005524">
    <property type="term" value="F:ATP binding"/>
    <property type="evidence" value="ECO:0007669"/>
    <property type="project" value="UniProtKB-KW"/>
</dbReference>
<feature type="domain" description="Helicase ATP-binding" evidence="9">
    <location>
        <begin position="196"/>
        <end position="357"/>
    </location>
</feature>
<keyword evidence="6" id="KW-0067">ATP-binding</keyword>
<dbReference type="InterPro" id="IPR047112">
    <property type="entry name" value="RecG/Mfd"/>
</dbReference>
<dbReference type="SMART" id="SM01058">
    <property type="entry name" value="CarD_TRCF"/>
    <property type="match status" value="1"/>
</dbReference>
<dbReference type="InterPro" id="IPR037235">
    <property type="entry name" value="TRCF-like_C_D7"/>
</dbReference>
<dbReference type="Gene3D" id="2.40.10.170">
    <property type="match status" value="1"/>
</dbReference>
<dbReference type="InterPro" id="IPR004576">
    <property type="entry name" value="Mfd"/>
</dbReference>
<dbReference type="PANTHER" id="PTHR47964:SF1">
    <property type="entry name" value="ATP-DEPENDENT DNA HELICASE HOMOLOG RECG, CHLOROPLASTIC"/>
    <property type="match status" value="1"/>
</dbReference>
<dbReference type="InterPro" id="IPR005118">
    <property type="entry name" value="TRCF_C"/>
</dbReference>
<name>A0A9D1UG84_9BACT</name>
<evidence type="ECO:0000256" key="1">
    <source>
        <dbReference type="ARBA" id="ARBA00022490"/>
    </source>
</evidence>
<accession>A0A9D1UG84</accession>
<evidence type="ECO:0000313" key="12">
    <source>
        <dbReference type="Proteomes" id="UP000824267"/>
    </source>
</evidence>
<keyword evidence="3" id="KW-0227">DNA damage</keyword>
<dbReference type="InterPro" id="IPR011545">
    <property type="entry name" value="DEAD/DEAH_box_helicase_dom"/>
</dbReference>
<evidence type="ECO:0000259" key="9">
    <source>
        <dbReference type="PROSITE" id="PS51192"/>
    </source>
</evidence>
<evidence type="ECO:0000256" key="8">
    <source>
        <dbReference type="ARBA" id="ARBA00023204"/>
    </source>
</evidence>
<dbReference type="GO" id="GO:0016787">
    <property type="term" value="F:hydrolase activity"/>
    <property type="evidence" value="ECO:0007669"/>
    <property type="project" value="UniProtKB-KW"/>
</dbReference>
<dbReference type="InterPro" id="IPR003711">
    <property type="entry name" value="CarD-like/TRCF_RID"/>
</dbReference>
<dbReference type="Proteomes" id="UP000824267">
    <property type="component" value="Unassembled WGS sequence"/>
</dbReference>
<reference evidence="11" key="2">
    <citation type="submission" date="2021-04" db="EMBL/GenBank/DDBJ databases">
        <authorList>
            <person name="Gilroy R."/>
        </authorList>
    </citation>
    <scope>NUCLEOTIDE SEQUENCE</scope>
    <source>
        <strain evidence="11">Gambia16-930</strain>
    </source>
</reference>
<dbReference type="Gene3D" id="3.40.50.300">
    <property type="entry name" value="P-loop containing nucleotide triphosphate hydrolases"/>
    <property type="match status" value="2"/>
</dbReference>
<evidence type="ECO:0000256" key="7">
    <source>
        <dbReference type="ARBA" id="ARBA00023125"/>
    </source>
</evidence>
<keyword evidence="4" id="KW-0378">Hydrolase</keyword>
<feature type="non-terminal residue" evidence="11">
    <location>
        <position position="1"/>
    </location>
</feature>
<evidence type="ECO:0000256" key="2">
    <source>
        <dbReference type="ARBA" id="ARBA00022741"/>
    </source>
</evidence>
<dbReference type="Pfam" id="PF00270">
    <property type="entry name" value="DEAD"/>
    <property type="match status" value="1"/>
</dbReference>
<dbReference type="GO" id="GO:0003684">
    <property type="term" value="F:damaged DNA binding"/>
    <property type="evidence" value="ECO:0007669"/>
    <property type="project" value="InterPro"/>
</dbReference>
<dbReference type="SMART" id="SM00490">
    <property type="entry name" value="HELICc"/>
    <property type="match status" value="1"/>
</dbReference>
<dbReference type="Pfam" id="PF02559">
    <property type="entry name" value="CarD_TRCF_RID"/>
    <property type="match status" value="1"/>
</dbReference>
<dbReference type="AlphaFoldDB" id="A0A9D1UG84"/>
<organism evidence="11 12">
    <name type="scientific">Candidatus Onthomorpha intestinigallinarum</name>
    <dbReference type="NCBI Taxonomy" id="2840880"/>
    <lineage>
        <taxon>Bacteria</taxon>
        <taxon>Pseudomonadati</taxon>
        <taxon>Bacteroidota</taxon>
        <taxon>Bacteroidia</taxon>
        <taxon>Bacteroidales</taxon>
        <taxon>Candidatus Onthomorpha</taxon>
    </lineage>
</organism>
<evidence type="ECO:0000256" key="3">
    <source>
        <dbReference type="ARBA" id="ARBA00022763"/>
    </source>
</evidence>
<dbReference type="InterPro" id="IPR036101">
    <property type="entry name" value="CarD-like/TRCF_RID_sf"/>
</dbReference>
<dbReference type="Pfam" id="PF00271">
    <property type="entry name" value="Helicase_C"/>
    <property type="match status" value="1"/>
</dbReference>
<dbReference type="Gene3D" id="3.90.1150.50">
    <property type="entry name" value="Transcription-repair-coupling factor, D7 domain"/>
    <property type="match status" value="1"/>
</dbReference>
<dbReference type="EMBL" id="DXGG01000010">
    <property type="protein sequence ID" value="HIW86699.1"/>
    <property type="molecule type" value="Genomic_DNA"/>
</dbReference>
<sequence>NILPLKFIQKSFEQGFIDNDESLLFFTDHQLFNRYHKYKIRDGKSQQEKLTMEELLSLKPGDYVTHIDYGVGKFAGLEKIDNNGRKQEAIRLVYKDNDILYVSIHALHKISRYVGKEGTEPKLNRLGSNTWNNLKNKTKQRVKDIAKELIALYARRKASVGFAFSADTYLQHELEASFMYEDTPDQYKATRAVKHDMESSHPMDRLICGDVGFGKTEVAIRAAFKAVCDGKQVAVLVPTTILAFQHWKTFSERLKDMPCNVDYLNRFRSAKEKKQVLDDLAQGRTDILIGTHIIVGKDVRFKDLGLLIIDEEHKFGVAIKEKLKKLKVNIDTLTLTATPIPRTLQFSLMGARDLSIINTPPPNRQPVETEVTVFNEELIRDAIMFELSRGGQVYFVHNRVQNIMEISSLISRLVPDARVVVGHGQMKGEELEEIMMDFIEGRYDVLVSTTIVENGLDIPNANTMFINDAQNYGLSDLHQLRGRVGRSNKKAFCYLLAPDVSLLTPEAGKRLKAIEDFSAIGSGFSIAMRDLDIRGAGNILGAEQSGFISEIGFEMYHKILDEAIEELKTTEFRDLFAESLAEREYYVKDCVIETDLEILIPDTYISNVVERLKIYKQLDGMENESELENLKRELTDRFGKIPKETTDLFEIVKLRSLAKKTAVEKLSIKRGKMSAVFVSDKDSPFFSSELFANLIKYIQMYPQKCSLQETEDKLVFSVAGITDIYKAVKVFGDITA</sequence>
<dbReference type="CDD" id="cd17991">
    <property type="entry name" value="DEXHc_TRCF"/>
    <property type="match status" value="1"/>
</dbReference>
<dbReference type="SMART" id="SM00982">
    <property type="entry name" value="TRCF"/>
    <property type="match status" value="1"/>
</dbReference>
<proteinExistence type="inferred from homology"/>
<feature type="domain" description="Helicase C-terminal" evidence="10">
    <location>
        <begin position="366"/>
        <end position="532"/>
    </location>
</feature>
<keyword evidence="7" id="KW-0238">DNA-binding</keyword>
<evidence type="ECO:0000256" key="5">
    <source>
        <dbReference type="ARBA" id="ARBA00022806"/>
    </source>
</evidence>
<dbReference type="InterPro" id="IPR014001">
    <property type="entry name" value="Helicase_ATP-bd"/>
</dbReference>
<comment type="caution">
    <text evidence="11">The sequence shown here is derived from an EMBL/GenBank/DDBJ whole genome shotgun (WGS) entry which is preliminary data.</text>
</comment>
<dbReference type="InterPro" id="IPR027417">
    <property type="entry name" value="P-loop_NTPase"/>
</dbReference>
<keyword evidence="1" id="KW-0963">Cytoplasm</keyword>